<sequence length="129" mass="15042">MCFRCVAICKPKASISPGICRTIDFKQKHTLGHIVSLFIDQKGYFPKVQRFPIYAKWFCIPLRAVLGERETILDGGMQILCYFDFRKKRNGSICCDLARIASRDNYEMSNNRKRSTYQRVIGYALNFRN</sequence>
<dbReference type="AlphaFoldDB" id="A0A4Y2HVD1"/>
<gene>
    <name evidence="1" type="ORF">AVEN_103111_1</name>
</gene>
<reference evidence="1 2" key="1">
    <citation type="journal article" date="2019" name="Sci. Rep.">
        <title>Orb-weaving spider Araneus ventricosus genome elucidates the spidroin gene catalogue.</title>
        <authorList>
            <person name="Kono N."/>
            <person name="Nakamura H."/>
            <person name="Ohtoshi R."/>
            <person name="Moran D.A.P."/>
            <person name="Shinohara A."/>
            <person name="Yoshida Y."/>
            <person name="Fujiwara M."/>
            <person name="Mori M."/>
            <person name="Tomita M."/>
            <person name="Arakawa K."/>
        </authorList>
    </citation>
    <scope>NUCLEOTIDE SEQUENCE [LARGE SCALE GENOMIC DNA]</scope>
</reference>
<keyword evidence="2" id="KW-1185">Reference proteome</keyword>
<evidence type="ECO:0000313" key="1">
    <source>
        <dbReference type="EMBL" id="GBM69185.1"/>
    </source>
</evidence>
<evidence type="ECO:0000313" key="2">
    <source>
        <dbReference type="Proteomes" id="UP000499080"/>
    </source>
</evidence>
<dbReference type="Proteomes" id="UP000499080">
    <property type="component" value="Unassembled WGS sequence"/>
</dbReference>
<protein>
    <submittedName>
        <fullName evidence="1">Uncharacterized protein</fullName>
    </submittedName>
</protein>
<name>A0A4Y2HVD1_ARAVE</name>
<comment type="caution">
    <text evidence="1">The sequence shown here is derived from an EMBL/GenBank/DDBJ whole genome shotgun (WGS) entry which is preliminary data.</text>
</comment>
<proteinExistence type="predicted"/>
<accession>A0A4Y2HVD1</accession>
<dbReference type="EMBL" id="BGPR01002183">
    <property type="protein sequence ID" value="GBM69185.1"/>
    <property type="molecule type" value="Genomic_DNA"/>
</dbReference>
<organism evidence="1 2">
    <name type="scientific">Araneus ventricosus</name>
    <name type="common">Orbweaver spider</name>
    <name type="synonym">Epeira ventricosa</name>
    <dbReference type="NCBI Taxonomy" id="182803"/>
    <lineage>
        <taxon>Eukaryota</taxon>
        <taxon>Metazoa</taxon>
        <taxon>Ecdysozoa</taxon>
        <taxon>Arthropoda</taxon>
        <taxon>Chelicerata</taxon>
        <taxon>Arachnida</taxon>
        <taxon>Araneae</taxon>
        <taxon>Araneomorphae</taxon>
        <taxon>Entelegynae</taxon>
        <taxon>Araneoidea</taxon>
        <taxon>Araneidae</taxon>
        <taxon>Araneus</taxon>
    </lineage>
</organism>